<organism evidence="3 5">
    <name type="scientific">Chryseobacterium balustinum</name>
    <dbReference type="NCBI Taxonomy" id="246"/>
    <lineage>
        <taxon>Bacteria</taxon>
        <taxon>Pseudomonadati</taxon>
        <taxon>Bacteroidota</taxon>
        <taxon>Flavobacteriia</taxon>
        <taxon>Flavobacteriales</taxon>
        <taxon>Weeksellaceae</taxon>
        <taxon>Chryseobacterium group</taxon>
        <taxon>Chryseobacterium</taxon>
    </lineage>
</organism>
<evidence type="ECO:0000313" key="3">
    <source>
        <dbReference type="EMBL" id="SQA89065.1"/>
    </source>
</evidence>
<keyword evidence="4" id="KW-1185">Reference proteome</keyword>
<dbReference type="Proteomes" id="UP000190669">
    <property type="component" value="Unassembled WGS sequence"/>
</dbReference>
<reference evidence="3 5" key="2">
    <citation type="submission" date="2018-06" db="EMBL/GenBank/DDBJ databases">
        <authorList>
            <consortium name="Pathogen Informatics"/>
            <person name="Doyle S."/>
        </authorList>
    </citation>
    <scope>NUCLEOTIDE SEQUENCE [LARGE SCALE GENOMIC DNA]</scope>
    <source>
        <strain evidence="3 5">NCTC11212</strain>
    </source>
</reference>
<reference evidence="2 4" key="1">
    <citation type="submission" date="2017-02" db="EMBL/GenBank/DDBJ databases">
        <authorList>
            <person name="Varghese N."/>
            <person name="Submissions S."/>
        </authorList>
    </citation>
    <scope>NUCLEOTIDE SEQUENCE [LARGE SCALE GENOMIC DNA]</scope>
    <source>
        <strain evidence="2 4">DSM 16775</strain>
    </source>
</reference>
<name>A0AAX2IJJ4_9FLAO</name>
<evidence type="ECO:0000313" key="5">
    <source>
        <dbReference type="Proteomes" id="UP000251937"/>
    </source>
</evidence>
<evidence type="ECO:0000313" key="4">
    <source>
        <dbReference type="Proteomes" id="UP000190669"/>
    </source>
</evidence>
<feature type="domain" description="Integrase catalytic" evidence="1">
    <location>
        <begin position="1"/>
        <end position="34"/>
    </location>
</feature>
<evidence type="ECO:0000259" key="1">
    <source>
        <dbReference type="Pfam" id="PF13333"/>
    </source>
</evidence>
<dbReference type="AlphaFoldDB" id="A0AAX2IJJ4"/>
<evidence type="ECO:0000313" key="2">
    <source>
        <dbReference type="EMBL" id="SKB48984.1"/>
    </source>
</evidence>
<dbReference type="Pfam" id="PF13333">
    <property type="entry name" value="rve_2"/>
    <property type="match status" value="1"/>
</dbReference>
<protein>
    <submittedName>
        <fullName evidence="2">Integrase core domain-containing protein</fullName>
    </submittedName>
</protein>
<comment type="caution">
    <text evidence="3">The sequence shown here is derived from an EMBL/GenBank/DDBJ whole genome shotgun (WGS) entry which is preliminary data.</text>
</comment>
<dbReference type="Proteomes" id="UP000251937">
    <property type="component" value="Unassembled WGS sequence"/>
</dbReference>
<dbReference type="EMBL" id="FUZE01000002">
    <property type="protein sequence ID" value="SKB48984.1"/>
    <property type="molecule type" value="Genomic_DNA"/>
</dbReference>
<proteinExistence type="predicted"/>
<sequence length="41" mass="5198">MELEIFEYIEVWYNKKRRHSTLNYQTIEEFNNQNKIYKNVA</sequence>
<gene>
    <name evidence="3" type="ORF">NCTC11212_01627</name>
    <name evidence="2" type="ORF">SAMN05421800_102208</name>
</gene>
<dbReference type="EMBL" id="UAVR01000008">
    <property type="protein sequence ID" value="SQA89065.1"/>
    <property type="molecule type" value="Genomic_DNA"/>
</dbReference>
<dbReference type="GO" id="GO:0015074">
    <property type="term" value="P:DNA integration"/>
    <property type="evidence" value="ECO:0007669"/>
    <property type="project" value="InterPro"/>
</dbReference>
<accession>A0AAX2IJJ4</accession>
<dbReference type="InterPro" id="IPR001584">
    <property type="entry name" value="Integrase_cat-core"/>
</dbReference>